<dbReference type="PANTHER" id="PTHR11412">
    <property type="entry name" value="MACROGLOBULIN / COMPLEMENT"/>
    <property type="match status" value="1"/>
</dbReference>
<dbReference type="PANTHER" id="PTHR11412:SF146">
    <property type="entry name" value="CD109 ANTIGEN"/>
    <property type="match status" value="1"/>
</dbReference>
<name>A0ABM1F714_PRICU</name>
<accession>A0ABM1F714</accession>
<dbReference type="Gene3D" id="1.50.10.20">
    <property type="match status" value="1"/>
</dbReference>
<feature type="domain" description="Alpha-macroglobulin-like TED" evidence="1">
    <location>
        <begin position="5"/>
        <end position="135"/>
    </location>
</feature>
<dbReference type="Proteomes" id="UP000695022">
    <property type="component" value="Unplaced"/>
</dbReference>
<gene>
    <name evidence="3" type="primary">LOC106820211</name>
</gene>
<dbReference type="GeneID" id="106820211"/>
<dbReference type="InterPro" id="IPR008930">
    <property type="entry name" value="Terpenoid_cyclase/PrenylTrfase"/>
</dbReference>
<dbReference type="InterPro" id="IPR011626">
    <property type="entry name" value="Alpha-macroglobulin_TED"/>
</dbReference>
<evidence type="ECO:0000313" key="2">
    <source>
        <dbReference type="Proteomes" id="UP000695022"/>
    </source>
</evidence>
<dbReference type="InterPro" id="IPR050473">
    <property type="entry name" value="A2M/Complement_sys"/>
</dbReference>
<organism evidence="2 3">
    <name type="scientific">Priapulus caudatus</name>
    <name type="common">Priapulid worm</name>
    <dbReference type="NCBI Taxonomy" id="37621"/>
    <lineage>
        <taxon>Eukaryota</taxon>
        <taxon>Metazoa</taxon>
        <taxon>Ecdysozoa</taxon>
        <taxon>Scalidophora</taxon>
        <taxon>Priapulida</taxon>
        <taxon>Priapulimorpha</taxon>
        <taxon>Priapulimorphida</taxon>
        <taxon>Priapulidae</taxon>
        <taxon>Priapulus</taxon>
    </lineage>
</organism>
<feature type="non-terminal residue" evidence="3">
    <location>
        <position position="146"/>
    </location>
</feature>
<dbReference type="Pfam" id="PF07678">
    <property type="entry name" value="TED_complement"/>
    <property type="match status" value="1"/>
</dbReference>
<keyword evidence="2" id="KW-1185">Reference proteome</keyword>
<evidence type="ECO:0000259" key="1">
    <source>
        <dbReference type="Pfam" id="PF07678"/>
    </source>
</evidence>
<evidence type="ECO:0000313" key="3">
    <source>
        <dbReference type="RefSeq" id="XP_014680235.1"/>
    </source>
</evidence>
<sequence length="146" mass="16993">MTSVSMLRKYSGCGEQNMFDFAVNILTLRYLYATEQLTKDALLEDMNFLNIVYQRQMSFFTEEGGFSIWMEDLKPSTWVTAFTLRYLHRAARAAEWADLIYIDPRLFEHSMGWLLQQNTTEGSFMQTAGVYDRKLIVRTRSIVAAS</sequence>
<dbReference type="RefSeq" id="XP_014680235.1">
    <property type="nucleotide sequence ID" value="XM_014824749.1"/>
</dbReference>
<dbReference type="SMART" id="SM01419">
    <property type="entry name" value="Thiol-ester_cl"/>
    <property type="match status" value="1"/>
</dbReference>
<reference evidence="3" key="1">
    <citation type="submission" date="2025-08" db="UniProtKB">
        <authorList>
            <consortium name="RefSeq"/>
        </authorList>
    </citation>
    <scope>IDENTIFICATION</scope>
</reference>
<dbReference type="SUPFAM" id="SSF48239">
    <property type="entry name" value="Terpenoid cyclases/Protein prenyltransferases"/>
    <property type="match status" value="1"/>
</dbReference>
<protein>
    <submittedName>
        <fullName evidence="3">C3 and PZP-like alpha-2-macroglobulin domain-containing protein 8</fullName>
    </submittedName>
</protein>
<dbReference type="InterPro" id="IPR047565">
    <property type="entry name" value="Alpha-macroglob_thiol-ester_cl"/>
</dbReference>
<proteinExistence type="predicted"/>